<proteinExistence type="predicted"/>
<evidence type="ECO:0000313" key="3">
    <source>
        <dbReference type="EMBL" id="KAA6383255.1"/>
    </source>
</evidence>
<keyword evidence="2" id="KW-0812">Transmembrane</keyword>
<reference evidence="3 4" key="1">
    <citation type="submission" date="2019-03" db="EMBL/GenBank/DDBJ databases">
        <title>Single cell metagenomics reveals metabolic interactions within the superorganism composed of flagellate Streblomastix strix and complex community of Bacteroidetes bacteria on its surface.</title>
        <authorList>
            <person name="Treitli S.C."/>
            <person name="Kolisko M."/>
            <person name="Husnik F."/>
            <person name="Keeling P."/>
            <person name="Hampl V."/>
        </authorList>
    </citation>
    <scope>NUCLEOTIDE SEQUENCE [LARGE SCALE GENOMIC DNA]</scope>
    <source>
        <strain evidence="3">ST1C</strain>
    </source>
</reference>
<gene>
    <name evidence="3" type="ORF">EZS28_021219</name>
</gene>
<feature type="transmembrane region" description="Helical" evidence="2">
    <location>
        <begin position="84"/>
        <end position="109"/>
    </location>
</feature>
<dbReference type="EMBL" id="SNRW01006344">
    <property type="protein sequence ID" value="KAA6383255.1"/>
    <property type="molecule type" value="Genomic_DNA"/>
</dbReference>
<protein>
    <submittedName>
        <fullName evidence="3">Uncharacterized protein</fullName>
    </submittedName>
</protein>
<sequence>MATESQLNLLLFIEAIIDFAWSGACIAAAFAFIRGFKNYNVALDQYRVAKVIEVISGVLIAFGASLTLYGAIRGKKRYLLGQILMLAYVAIELIVIMAGFLGSYSISILRLAQNILLGSTSLSVGLGSFMTHEIYYRMGNFIAMEKGKYLSTYDSIQAPGSDRDRKSPFQFPQEIKSKDHFNQRSEAEDAALLASQEGTGLMPEDNSVDQANTNSVSELNDSNEMNDNQIVGGFMIDDEKQNES</sequence>
<keyword evidence="2" id="KW-0472">Membrane</keyword>
<feature type="compositionally biased region" description="Polar residues" evidence="1">
    <location>
        <begin position="208"/>
        <end position="229"/>
    </location>
</feature>
<dbReference type="Proteomes" id="UP000324800">
    <property type="component" value="Unassembled WGS sequence"/>
</dbReference>
<feature type="transmembrane region" description="Helical" evidence="2">
    <location>
        <begin position="51"/>
        <end position="72"/>
    </location>
</feature>
<feature type="transmembrane region" description="Helical" evidence="2">
    <location>
        <begin position="115"/>
        <end position="136"/>
    </location>
</feature>
<keyword evidence="2" id="KW-1133">Transmembrane helix</keyword>
<evidence type="ECO:0000256" key="2">
    <source>
        <dbReference type="SAM" id="Phobius"/>
    </source>
</evidence>
<name>A0A5J4VL75_9EUKA</name>
<organism evidence="3 4">
    <name type="scientific">Streblomastix strix</name>
    <dbReference type="NCBI Taxonomy" id="222440"/>
    <lineage>
        <taxon>Eukaryota</taxon>
        <taxon>Metamonada</taxon>
        <taxon>Preaxostyla</taxon>
        <taxon>Oxymonadida</taxon>
        <taxon>Streblomastigidae</taxon>
        <taxon>Streblomastix</taxon>
    </lineage>
</organism>
<feature type="transmembrane region" description="Helical" evidence="2">
    <location>
        <begin position="7"/>
        <end position="31"/>
    </location>
</feature>
<dbReference type="AlphaFoldDB" id="A0A5J4VL75"/>
<evidence type="ECO:0000256" key="1">
    <source>
        <dbReference type="SAM" id="MobiDB-lite"/>
    </source>
</evidence>
<evidence type="ECO:0000313" key="4">
    <source>
        <dbReference type="Proteomes" id="UP000324800"/>
    </source>
</evidence>
<feature type="region of interest" description="Disordered" evidence="1">
    <location>
        <begin position="195"/>
        <end position="244"/>
    </location>
</feature>
<comment type="caution">
    <text evidence="3">The sequence shown here is derived from an EMBL/GenBank/DDBJ whole genome shotgun (WGS) entry which is preliminary data.</text>
</comment>
<dbReference type="OrthoDB" id="10656900at2759"/>
<accession>A0A5J4VL75</accession>